<dbReference type="InterPro" id="IPR027417">
    <property type="entry name" value="P-loop_NTPase"/>
</dbReference>
<dbReference type="AlphaFoldDB" id="A0A6M3M6U1"/>
<reference evidence="2" key="1">
    <citation type="submission" date="2020-03" db="EMBL/GenBank/DDBJ databases">
        <title>The deep terrestrial virosphere.</title>
        <authorList>
            <person name="Holmfeldt K."/>
            <person name="Nilsson E."/>
            <person name="Simone D."/>
            <person name="Lopez-Fernandez M."/>
            <person name="Wu X."/>
            <person name="de Brujin I."/>
            <person name="Lundin D."/>
            <person name="Andersson A."/>
            <person name="Bertilsson S."/>
            <person name="Dopson M."/>
        </authorList>
    </citation>
    <scope>NUCLEOTIDE SEQUENCE</scope>
    <source>
        <strain evidence="2">MM171B00952</strain>
    </source>
</reference>
<gene>
    <name evidence="2" type="ORF">MM171B00952_0003</name>
</gene>
<evidence type="ECO:0008006" key="3">
    <source>
        <dbReference type="Google" id="ProtNLM"/>
    </source>
</evidence>
<evidence type="ECO:0000256" key="1">
    <source>
        <dbReference type="SAM" id="MobiDB-lite"/>
    </source>
</evidence>
<name>A0A6M3M6U1_9ZZZZ</name>
<dbReference type="EMBL" id="MT143820">
    <property type="protein sequence ID" value="QJB03008.1"/>
    <property type="molecule type" value="Genomic_DNA"/>
</dbReference>
<accession>A0A6M3M6U1</accession>
<dbReference type="Gene3D" id="3.30.420.280">
    <property type="match status" value="1"/>
</dbReference>
<sequence>MANIFYFVEHYVPKRLFNLKLASPQQKKLLQDVQDGKKYFIIRAPRKGGKTILVAIVAVWVTLRDQTYRFFIVSGSESQARWLYDYCKAILWPSGPEFAERRDFFSSFLKREPRATITEYKAGGWIMYTAATSRQVNAPTSDGQAMDEFVLIPSQIVEEAWPMNRSSQKPMRFLLSTATDGKENTDSFLDLLDDCEPGKTLHEKGWVKIEWESKDSPHLNTKAAIEDSESASYFLSEDMFNTQYVGGLPKRAGRVFPRTFIREAFKAPDPENPGFLVDGTPYDPENLVFMGESKGGVDWGFDHDTVFLEGYRALGGKIALMKMVIGNGTSPSDWADQAEKDGLAYNIEHWYADAAGAFQNQEIKERGFRVTSRAFQRQTYGKEWMVGVAYFWLSKRMITIPDTPEFATLKRQLLKWKRGSDGKIKKGDDHSCDGFICLISGWDPRYYELGENIITQPGSRNTPEARANDWDNFNSDNQAWMPGSWRDNQNLRKEPWQK</sequence>
<dbReference type="Gene3D" id="3.40.50.300">
    <property type="entry name" value="P-loop containing nucleotide triphosphate hydrolases"/>
    <property type="match status" value="1"/>
</dbReference>
<organism evidence="2">
    <name type="scientific">viral metagenome</name>
    <dbReference type="NCBI Taxonomy" id="1070528"/>
    <lineage>
        <taxon>unclassified sequences</taxon>
        <taxon>metagenomes</taxon>
        <taxon>organismal metagenomes</taxon>
    </lineage>
</organism>
<evidence type="ECO:0000313" key="2">
    <source>
        <dbReference type="EMBL" id="QJB03008.1"/>
    </source>
</evidence>
<protein>
    <recommendedName>
        <fullName evidence="3">Terminase</fullName>
    </recommendedName>
</protein>
<feature type="region of interest" description="Disordered" evidence="1">
    <location>
        <begin position="457"/>
        <end position="478"/>
    </location>
</feature>
<proteinExistence type="predicted"/>